<name>A0A1T5LB17_9FIRM</name>
<dbReference type="AlphaFoldDB" id="A0A1T5LB17"/>
<evidence type="ECO:0000259" key="5">
    <source>
        <dbReference type="PROSITE" id="PS51379"/>
    </source>
</evidence>
<feature type="domain" description="4Fe-4S ferredoxin-type" evidence="5">
    <location>
        <begin position="36"/>
        <end position="65"/>
    </location>
</feature>
<keyword evidence="7" id="KW-1185">Reference proteome</keyword>
<dbReference type="Proteomes" id="UP000190285">
    <property type="component" value="Unassembled WGS sequence"/>
</dbReference>
<evidence type="ECO:0000256" key="1">
    <source>
        <dbReference type="ARBA" id="ARBA00022485"/>
    </source>
</evidence>
<keyword evidence="4" id="KW-0411">Iron-sulfur</keyword>
<protein>
    <submittedName>
        <fullName evidence="6">2-oxoglutarate ferredoxin oxidoreductase subunit delta</fullName>
    </submittedName>
</protein>
<dbReference type="PROSITE" id="PS00198">
    <property type="entry name" value="4FE4S_FER_1"/>
    <property type="match status" value="2"/>
</dbReference>
<dbReference type="Pfam" id="PF13187">
    <property type="entry name" value="Fer4_9"/>
    <property type="match status" value="1"/>
</dbReference>
<dbReference type="GO" id="GO:0046872">
    <property type="term" value="F:metal ion binding"/>
    <property type="evidence" value="ECO:0007669"/>
    <property type="project" value="UniProtKB-KW"/>
</dbReference>
<dbReference type="SUPFAM" id="SSF54862">
    <property type="entry name" value="4Fe-4S ferredoxins"/>
    <property type="match status" value="1"/>
</dbReference>
<feature type="domain" description="4Fe-4S ferredoxin-type" evidence="5">
    <location>
        <begin position="6"/>
        <end position="35"/>
    </location>
</feature>
<dbReference type="EMBL" id="FUZT01000006">
    <property type="protein sequence ID" value="SKC72875.1"/>
    <property type="molecule type" value="Genomic_DNA"/>
</dbReference>
<keyword evidence="2" id="KW-0479">Metal-binding</keyword>
<evidence type="ECO:0000256" key="4">
    <source>
        <dbReference type="ARBA" id="ARBA00023014"/>
    </source>
</evidence>
<keyword evidence="3" id="KW-0408">Iron</keyword>
<dbReference type="OrthoDB" id="9804603at2"/>
<dbReference type="PANTHER" id="PTHR43687:SF4">
    <property type="entry name" value="BLR5484 PROTEIN"/>
    <property type="match status" value="1"/>
</dbReference>
<evidence type="ECO:0000313" key="7">
    <source>
        <dbReference type="Proteomes" id="UP000190285"/>
    </source>
</evidence>
<dbReference type="InterPro" id="IPR050572">
    <property type="entry name" value="Fe-S_Ferredoxin"/>
</dbReference>
<reference evidence="6 7" key="1">
    <citation type="submission" date="2017-02" db="EMBL/GenBank/DDBJ databases">
        <authorList>
            <person name="Peterson S.W."/>
        </authorList>
    </citation>
    <scope>NUCLEOTIDE SEQUENCE [LARGE SCALE GENOMIC DNA]</scope>
    <source>
        <strain evidence="6 7">M1</strain>
    </source>
</reference>
<dbReference type="RefSeq" id="WP_079492194.1">
    <property type="nucleotide sequence ID" value="NZ_FUZT01000006.1"/>
</dbReference>
<keyword evidence="1" id="KW-0004">4Fe-4S</keyword>
<evidence type="ECO:0000256" key="3">
    <source>
        <dbReference type="ARBA" id="ARBA00023004"/>
    </source>
</evidence>
<dbReference type="InterPro" id="IPR017896">
    <property type="entry name" value="4Fe4S_Fe-S-bd"/>
</dbReference>
<dbReference type="PANTHER" id="PTHR43687">
    <property type="entry name" value="ADENYLYLSULFATE REDUCTASE, BETA SUBUNIT"/>
    <property type="match status" value="1"/>
</dbReference>
<dbReference type="InterPro" id="IPR017900">
    <property type="entry name" value="4Fe4S_Fe_S_CS"/>
</dbReference>
<evidence type="ECO:0000256" key="2">
    <source>
        <dbReference type="ARBA" id="ARBA00022723"/>
    </source>
</evidence>
<evidence type="ECO:0000313" key="6">
    <source>
        <dbReference type="EMBL" id="SKC72875.1"/>
    </source>
</evidence>
<gene>
    <name evidence="6" type="ORF">SAMN02194393_02654</name>
</gene>
<organism evidence="6 7">
    <name type="scientific">Maledivibacter halophilus</name>
    <dbReference type="NCBI Taxonomy" id="36842"/>
    <lineage>
        <taxon>Bacteria</taxon>
        <taxon>Bacillati</taxon>
        <taxon>Bacillota</taxon>
        <taxon>Clostridia</taxon>
        <taxon>Peptostreptococcales</taxon>
        <taxon>Caminicellaceae</taxon>
        <taxon>Maledivibacter</taxon>
    </lineage>
</organism>
<proteinExistence type="predicted"/>
<dbReference type="Gene3D" id="3.30.70.20">
    <property type="match status" value="1"/>
</dbReference>
<dbReference type="STRING" id="36842.SAMN02194393_02654"/>
<sequence>MSQNKVKLKVEKELCKGCGICVEFCPKNVLTMENGKVKIADIENCIKCGQCELRCPDYAIFLGGNDDEK</sequence>
<dbReference type="PROSITE" id="PS51379">
    <property type="entry name" value="4FE4S_FER_2"/>
    <property type="match status" value="2"/>
</dbReference>
<accession>A0A1T5LB17</accession>
<dbReference type="GO" id="GO:0051539">
    <property type="term" value="F:4 iron, 4 sulfur cluster binding"/>
    <property type="evidence" value="ECO:0007669"/>
    <property type="project" value="UniProtKB-KW"/>
</dbReference>